<comment type="catalytic activity">
    <reaction evidence="8">
        <text>GTP + 4 H2O = 2,5-diamino-6-hydroxy-4-(5-phosphoribosylamino)-pyrimidine + formate + 2 phosphate + 3 H(+)</text>
        <dbReference type="Rhea" id="RHEA:23704"/>
        <dbReference type="ChEBI" id="CHEBI:15377"/>
        <dbReference type="ChEBI" id="CHEBI:15378"/>
        <dbReference type="ChEBI" id="CHEBI:15740"/>
        <dbReference type="ChEBI" id="CHEBI:37565"/>
        <dbReference type="ChEBI" id="CHEBI:43474"/>
        <dbReference type="ChEBI" id="CHEBI:58614"/>
        <dbReference type="EC" id="3.5.4.25"/>
    </reaction>
</comment>
<feature type="region of interest" description="Disordered" evidence="9">
    <location>
        <begin position="110"/>
        <end position="134"/>
    </location>
</feature>
<dbReference type="PANTHER" id="PTHR21327:SF29">
    <property type="entry name" value="GTP CYCLOHYDROLASE-2"/>
    <property type="match status" value="1"/>
</dbReference>
<proteinExistence type="inferred from homology"/>
<feature type="domain" description="GTP cyclohydrolase II" evidence="10">
    <location>
        <begin position="142"/>
        <end position="279"/>
    </location>
</feature>
<evidence type="ECO:0000256" key="1">
    <source>
        <dbReference type="ARBA" id="ARBA00005104"/>
    </source>
</evidence>
<comment type="pathway">
    <text evidence="1">Cofactor biosynthesis; riboflavin biosynthesis.</text>
</comment>
<evidence type="ECO:0000256" key="3">
    <source>
        <dbReference type="ARBA" id="ARBA00012762"/>
    </source>
</evidence>
<feature type="region of interest" description="Disordered" evidence="9">
    <location>
        <begin position="1"/>
        <end position="25"/>
    </location>
</feature>
<comment type="similarity">
    <text evidence="2">Belongs to the GTP cyclohydrolase II family.</text>
</comment>
<dbReference type="GO" id="GO:0003935">
    <property type="term" value="F:GTP cyclohydrolase II activity"/>
    <property type="evidence" value="ECO:0007669"/>
    <property type="project" value="UniProtKB-EC"/>
</dbReference>
<dbReference type="SUPFAM" id="SSF142695">
    <property type="entry name" value="RibA-like"/>
    <property type="match status" value="2"/>
</dbReference>
<dbReference type="Gene3D" id="3.40.50.10990">
    <property type="entry name" value="GTP cyclohydrolase II"/>
    <property type="match status" value="1"/>
</dbReference>
<evidence type="ECO:0000259" key="10">
    <source>
        <dbReference type="Pfam" id="PF00925"/>
    </source>
</evidence>
<dbReference type="CDD" id="cd00641">
    <property type="entry name" value="GTP_cyclohydro2"/>
    <property type="match status" value="1"/>
</dbReference>
<evidence type="ECO:0000256" key="4">
    <source>
        <dbReference type="ARBA" id="ARBA00022619"/>
    </source>
</evidence>
<dbReference type="PANTHER" id="PTHR21327">
    <property type="entry name" value="GTP CYCLOHYDROLASE II-RELATED"/>
    <property type="match status" value="1"/>
</dbReference>
<evidence type="ECO:0000256" key="5">
    <source>
        <dbReference type="ARBA" id="ARBA00022741"/>
    </source>
</evidence>
<dbReference type="GO" id="GO:0009231">
    <property type="term" value="P:riboflavin biosynthetic process"/>
    <property type="evidence" value="ECO:0007669"/>
    <property type="project" value="UniProtKB-KW"/>
</dbReference>
<dbReference type="InterPro" id="IPR036144">
    <property type="entry name" value="RibA-like_sf"/>
</dbReference>
<evidence type="ECO:0000256" key="6">
    <source>
        <dbReference type="ARBA" id="ARBA00022801"/>
    </source>
</evidence>
<dbReference type="InterPro" id="IPR032677">
    <property type="entry name" value="GTP_cyclohydro_II"/>
</dbReference>
<accession>A0A9P6ADU0</accession>
<dbReference type="EMBL" id="MU129274">
    <property type="protein sequence ID" value="KAF9504012.1"/>
    <property type="molecule type" value="Genomic_DNA"/>
</dbReference>
<keyword evidence="5" id="KW-0547">Nucleotide-binding</keyword>
<dbReference type="OrthoDB" id="5569761at2759"/>
<evidence type="ECO:0000256" key="2">
    <source>
        <dbReference type="ARBA" id="ARBA00008131"/>
    </source>
</evidence>
<keyword evidence="4" id="KW-0686">Riboflavin biosynthesis</keyword>
<feature type="compositionally biased region" description="Low complexity" evidence="9">
    <location>
        <begin position="116"/>
        <end position="133"/>
    </location>
</feature>
<dbReference type="GO" id="GO:0005525">
    <property type="term" value="F:GTP binding"/>
    <property type="evidence" value="ECO:0007669"/>
    <property type="project" value="UniProtKB-KW"/>
</dbReference>
<evidence type="ECO:0000256" key="7">
    <source>
        <dbReference type="ARBA" id="ARBA00023134"/>
    </source>
</evidence>
<dbReference type="EC" id="3.5.4.25" evidence="3"/>
<evidence type="ECO:0000313" key="11">
    <source>
        <dbReference type="EMBL" id="KAF9504012.1"/>
    </source>
</evidence>
<dbReference type="NCBIfam" id="NF001591">
    <property type="entry name" value="PRK00393.1"/>
    <property type="match status" value="1"/>
</dbReference>
<dbReference type="Proteomes" id="UP000886523">
    <property type="component" value="Unassembled WGS sequence"/>
</dbReference>
<gene>
    <name evidence="11" type="ORF">BS47DRAFT_721099</name>
</gene>
<reference evidence="11" key="1">
    <citation type="journal article" date="2020" name="Nat. Commun.">
        <title>Large-scale genome sequencing of mycorrhizal fungi provides insights into the early evolution of symbiotic traits.</title>
        <authorList>
            <person name="Miyauchi S."/>
            <person name="Kiss E."/>
            <person name="Kuo A."/>
            <person name="Drula E."/>
            <person name="Kohler A."/>
            <person name="Sanchez-Garcia M."/>
            <person name="Morin E."/>
            <person name="Andreopoulos B."/>
            <person name="Barry K.W."/>
            <person name="Bonito G."/>
            <person name="Buee M."/>
            <person name="Carver A."/>
            <person name="Chen C."/>
            <person name="Cichocki N."/>
            <person name="Clum A."/>
            <person name="Culley D."/>
            <person name="Crous P.W."/>
            <person name="Fauchery L."/>
            <person name="Girlanda M."/>
            <person name="Hayes R.D."/>
            <person name="Keri Z."/>
            <person name="LaButti K."/>
            <person name="Lipzen A."/>
            <person name="Lombard V."/>
            <person name="Magnuson J."/>
            <person name="Maillard F."/>
            <person name="Murat C."/>
            <person name="Nolan M."/>
            <person name="Ohm R.A."/>
            <person name="Pangilinan J."/>
            <person name="Pereira M.F."/>
            <person name="Perotto S."/>
            <person name="Peter M."/>
            <person name="Pfister S."/>
            <person name="Riley R."/>
            <person name="Sitrit Y."/>
            <person name="Stielow J.B."/>
            <person name="Szollosi G."/>
            <person name="Zifcakova L."/>
            <person name="Stursova M."/>
            <person name="Spatafora J.W."/>
            <person name="Tedersoo L."/>
            <person name="Vaario L.M."/>
            <person name="Yamada A."/>
            <person name="Yan M."/>
            <person name="Wang P."/>
            <person name="Xu J."/>
            <person name="Bruns T."/>
            <person name="Baldrian P."/>
            <person name="Vilgalys R."/>
            <person name="Dunand C."/>
            <person name="Henrissat B."/>
            <person name="Grigoriev I.V."/>
            <person name="Hibbett D."/>
            <person name="Nagy L.G."/>
            <person name="Martin F.M."/>
        </authorList>
    </citation>
    <scope>NUCLEOTIDE SEQUENCE</scope>
    <source>
        <strain evidence="11">UP504</strain>
    </source>
</reference>
<evidence type="ECO:0000256" key="9">
    <source>
        <dbReference type="SAM" id="MobiDB-lite"/>
    </source>
</evidence>
<dbReference type="InterPro" id="IPR000926">
    <property type="entry name" value="RibA"/>
</dbReference>
<comment type="caution">
    <text evidence="11">The sequence shown here is derived from an EMBL/GenBank/DDBJ whole genome shotgun (WGS) entry which is preliminary data.</text>
</comment>
<dbReference type="Pfam" id="PF00925">
    <property type="entry name" value="GTP_cyclohydro2"/>
    <property type="match status" value="1"/>
</dbReference>
<organism evidence="11 12">
    <name type="scientific">Hydnum rufescens UP504</name>
    <dbReference type="NCBI Taxonomy" id="1448309"/>
    <lineage>
        <taxon>Eukaryota</taxon>
        <taxon>Fungi</taxon>
        <taxon>Dikarya</taxon>
        <taxon>Basidiomycota</taxon>
        <taxon>Agaricomycotina</taxon>
        <taxon>Agaricomycetes</taxon>
        <taxon>Cantharellales</taxon>
        <taxon>Hydnaceae</taxon>
        <taxon>Hydnum</taxon>
    </lineage>
</organism>
<evidence type="ECO:0000256" key="8">
    <source>
        <dbReference type="ARBA" id="ARBA00049295"/>
    </source>
</evidence>
<protein>
    <recommendedName>
        <fullName evidence="3">GTP cyclohydrolase II</fullName>
        <ecNumber evidence="3">3.5.4.25</ecNumber>
    </recommendedName>
</protein>
<keyword evidence="6" id="KW-0378">Hydrolase</keyword>
<dbReference type="AlphaFoldDB" id="A0A9P6ADU0"/>
<name>A0A9P6ADU0_9AGAM</name>
<keyword evidence="7" id="KW-0342">GTP-binding</keyword>
<sequence length="377" mass="41537">MSPTHVPGYLSSQITPKSPSIPPWPRPTELIVQCKARTRVPTPHGPVFLHIYHNNWDSKEHLVVVIDPAQLDENAPPQEFIRSRSLDARWHDEETDMDRIVRGAYVGRLSSTRAAPSRPHTPSSPSPLESSTSDILDSVPVPIVRIHSECFTGETIGSMRCDCGEQLDEAIRYISHPQPSPRTPERLVPGRGAVIYLRQEGRGIGLLEKIRAYNLQDMGYDTVAANLMLGHGADERGYEIAAAIMRDLGLDTEVRLLTNNPEKMEALRKEGIIVKERLPMVPRSWSDHANGTGRLGGGLRKPGATMIGGGAARGADLEKYLRTKVQRMGHLLELPTPAHPQPTHDIVLPTAPSAFVKMTLSPVSGLTPLPTRTQREP</sequence>
<evidence type="ECO:0000313" key="12">
    <source>
        <dbReference type="Proteomes" id="UP000886523"/>
    </source>
</evidence>
<keyword evidence="12" id="KW-1185">Reference proteome</keyword>